<protein>
    <recommendedName>
        <fullName evidence="7">FAD dependent oxidoreductase</fullName>
    </recommendedName>
</protein>
<gene>
    <name evidence="6" type="ORF">SDC9_43878</name>
</gene>
<proteinExistence type="predicted"/>
<comment type="caution">
    <text evidence="6">The sequence shown here is derived from an EMBL/GenBank/DDBJ whole genome shotgun (WGS) entry which is preliminary data.</text>
</comment>
<dbReference type="InterPro" id="IPR036188">
    <property type="entry name" value="FAD/NAD-bd_sf"/>
</dbReference>
<sequence length="374" mass="41503">MKASPGHIIDSTGYVATVTPFDHEALKLVLQRMVLESGARVLLHTLVEDVSMVEGTINSISIFNKNGRSALTAKLYIDCSGDADIASRSGAPCELGRPGDGLVQPATLMFKLTDVDLPALKSYLADHPELARLGEAGSDIYRHQDLIAVCAFDDLLQDWIVEHKLNLHREHVLVFSTDHPDDVIVNMTRVQNMHPLDGWDLTRAELEAREQAYSIFEFLKMHIPGFTKSRMINSSNRIGIRESRRIVGEYVLTEQDILANRRFEDAIARSAYPIDIHAPDASDGHLNIFLAKDAFYEIPYRCLLPQKVDNLLVAGRSISVTYEASASTRVSPTCMAFGQAAGTAAAMCLQENVVPRELDAKKLRTKLVEQKAYL</sequence>
<dbReference type="GO" id="GO:0046872">
    <property type="term" value="F:metal ion binding"/>
    <property type="evidence" value="ECO:0007669"/>
    <property type="project" value="UniProtKB-KW"/>
</dbReference>
<dbReference type="PANTHER" id="PTHR43498">
    <property type="entry name" value="FERREDOXIN:COB-COM HETERODISULFIDE REDUCTASE SUBUNIT A"/>
    <property type="match status" value="1"/>
</dbReference>
<evidence type="ECO:0000256" key="2">
    <source>
        <dbReference type="ARBA" id="ARBA00022723"/>
    </source>
</evidence>
<dbReference type="AlphaFoldDB" id="A0A644W1S5"/>
<evidence type="ECO:0008006" key="7">
    <source>
        <dbReference type="Google" id="ProtNLM"/>
    </source>
</evidence>
<dbReference type="GO" id="GO:0016491">
    <property type="term" value="F:oxidoreductase activity"/>
    <property type="evidence" value="ECO:0007669"/>
    <property type="project" value="UniProtKB-KW"/>
</dbReference>
<dbReference type="GO" id="GO:0051539">
    <property type="term" value="F:4 iron, 4 sulfur cluster binding"/>
    <property type="evidence" value="ECO:0007669"/>
    <property type="project" value="UniProtKB-KW"/>
</dbReference>
<evidence type="ECO:0000256" key="1">
    <source>
        <dbReference type="ARBA" id="ARBA00022485"/>
    </source>
</evidence>
<reference evidence="6" key="1">
    <citation type="submission" date="2019-08" db="EMBL/GenBank/DDBJ databases">
        <authorList>
            <person name="Kucharzyk K."/>
            <person name="Murdoch R.W."/>
            <person name="Higgins S."/>
            <person name="Loffler F."/>
        </authorList>
    </citation>
    <scope>NUCLEOTIDE SEQUENCE</scope>
</reference>
<evidence type="ECO:0000313" key="6">
    <source>
        <dbReference type="EMBL" id="MPL97685.1"/>
    </source>
</evidence>
<dbReference type="Pfam" id="PF12831">
    <property type="entry name" value="FAD_oxidored"/>
    <property type="match status" value="1"/>
</dbReference>
<dbReference type="EMBL" id="VSSQ01000569">
    <property type="protein sequence ID" value="MPL97685.1"/>
    <property type="molecule type" value="Genomic_DNA"/>
</dbReference>
<keyword evidence="3" id="KW-0560">Oxidoreductase</keyword>
<keyword evidence="4" id="KW-0408">Iron</keyword>
<keyword evidence="5" id="KW-0411">Iron-sulfur</keyword>
<dbReference type="InterPro" id="IPR039650">
    <property type="entry name" value="HdrA-like"/>
</dbReference>
<evidence type="ECO:0000256" key="3">
    <source>
        <dbReference type="ARBA" id="ARBA00023002"/>
    </source>
</evidence>
<accession>A0A644W1S5</accession>
<keyword evidence="1" id="KW-0004">4Fe-4S</keyword>
<evidence type="ECO:0000256" key="4">
    <source>
        <dbReference type="ARBA" id="ARBA00023004"/>
    </source>
</evidence>
<dbReference type="SUPFAM" id="SSF51905">
    <property type="entry name" value="FAD/NAD(P)-binding domain"/>
    <property type="match status" value="1"/>
</dbReference>
<evidence type="ECO:0000256" key="5">
    <source>
        <dbReference type="ARBA" id="ARBA00023014"/>
    </source>
</evidence>
<dbReference type="PANTHER" id="PTHR43498:SF1">
    <property type="entry name" value="COB--COM HETERODISULFIDE REDUCTASE IRON-SULFUR SUBUNIT A"/>
    <property type="match status" value="1"/>
</dbReference>
<keyword evidence="2" id="KW-0479">Metal-binding</keyword>
<name>A0A644W1S5_9ZZZZ</name>
<organism evidence="6">
    <name type="scientific">bioreactor metagenome</name>
    <dbReference type="NCBI Taxonomy" id="1076179"/>
    <lineage>
        <taxon>unclassified sequences</taxon>
        <taxon>metagenomes</taxon>
        <taxon>ecological metagenomes</taxon>
    </lineage>
</organism>